<reference evidence="2" key="1">
    <citation type="submission" date="2022-03" db="EMBL/GenBank/DDBJ databases">
        <authorList>
            <person name="Martin H S."/>
        </authorList>
    </citation>
    <scope>NUCLEOTIDE SEQUENCE</scope>
</reference>
<protein>
    <submittedName>
        <fullName evidence="2">Uncharacterized protein</fullName>
    </submittedName>
</protein>
<organism evidence="2 3">
    <name type="scientific">Iphiclides podalirius</name>
    <name type="common">scarce swallowtail</name>
    <dbReference type="NCBI Taxonomy" id="110791"/>
    <lineage>
        <taxon>Eukaryota</taxon>
        <taxon>Metazoa</taxon>
        <taxon>Ecdysozoa</taxon>
        <taxon>Arthropoda</taxon>
        <taxon>Hexapoda</taxon>
        <taxon>Insecta</taxon>
        <taxon>Pterygota</taxon>
        <taxon>Neoptera</taxon>
        <taxon>Endopterygota</taxon>
        <taxon>Lepidoptera</taxon>
        <taxon>Glossata</taxon>
        <taxon>Ditrysia</taxon>
        <taxon>Papilionoidea</taxon>
        <taxon>Papilionidae</taxon>
        <taxon>Papilioninae</taxon>
        <taxon>Iphiclides</taxon>
    </lineage>
</organism>
<keyword evidence="3" id="KW-1185">Reference proteome</keyword>
<evidence type="ECO:0000313" key="3">
    <source>
        <dbReference type="Proteomes" id="UP000837857"/>
    </source>
</evidence>
<dbReference type="EMBL" id="OW152814">
    <property type="protein sequence ID" value="CAH2049924.1"/>
    <property type="molecule type" value="Genomic_DNA"/>
</dbReference>
<feature type="compositionally biased region" description="Basic residues" evidence="1">
    <location>
        <begin position="67"/>
        <end position="83"/>
    </location>
</feature>
<sequence>MLFMMKAISTIKGENFVNKTSGAHPCAACRGAAAGVRGEARNAASCSFWGASAQVGAPQPPPLRHPPVARRYRTKPKQTRRHSKIEKSIMEVRGVSSKTYDEA</sequence>
<feature type="non-terminal residue" evidence="2">
    <location>
        <position position="103"/>
    </location>
</feature>
<evidence type="ECO:0000256" key="1">
    <source>
        <dbReference type="SAM" id="MobiDB-lite"/>
    </source>
</evidence>
<accession>A0ABN8I750</accession>
<feature type="region of interest" description="Disordered" evidence="1">
    <location>
        <begin position="55"/>
        <end position="83"/>
    </location>
</feature>
<name>A0ABN8I750_9NEOP</name>
<evidence type="ECO:0000313" key="2">
    <source>
        <dbReference type="EMBL" id="CAH2049924.1"/>
    </source>
</evidence>
<gene>
    <name evidence="2" type="ORF">IPOD504_LOCUS7104</name>
</gene>
<proteinExistence type="predicted"/>
<dbReference type="Proteomes" id="UP000837857">
    <property type="component" value="Chromosome 2"/>
</dbReference>